<accession>A0ACC1DFI5</accession>
<comment type="caution">
    <text evidence="1">The sequence shown here is derived from an EMBL/GenBank/DDBJ whole genome shotgun (WGS) entry which is preliminary data.</text>
</comment>
<organism evidence="1 2">
    <name type="scientific">Dendrolimus kikuchii</name>
    <dbReference type="NCBI Taxonomy" id="765133"/>
    <lineage>
        <taxon>Eukaryota</taxon>
        <taxon>Metazoa</taxon>
        <taxon>Ecdysozoa</taxon>
        <taxon>Arthropoda</taxon>
        <taxon>Hexapoda</taxon>
        <taxon>Insecta</taxon>
        <taxon>Pterygota</taxon>
        <taxon>Neoptera</taxon>
        <taxon>Endopterygota</taxon>
        <taxon>Lepidoptera</taxon>
        <taxon>Glossata</taxon>
        <taxon>Ditrysia</taxon>
        <taxon>Bombycoidea</taxon>
        <taxon>Lasiocampidae</taxon>
        <taxon>Dendrolimus</taxon>
    </lineage>
</organism>
<evidence type="ECO:0000313" key="2">
    <source>
        <dbReference type="Proteomes" id="UP000824533"/>
    </source>
</evidence>
<name>A0ACC1DFI5_9NEOP</name>
<evidence type="ECO:0000313" key="1">
    <source>
        <dbReference type="EMBL" id="KAJ0182382.1"/>
    </source>
</evidence>
<gene>
    <name evidence="1" type="ORF">K1T71_001751</name>
</gene>
<reference evidence="1 2" key="1">
    <citation type="journal article" date="2021" name="Front. Genet.">
        <title>Chromosome-Level Genome Assembly Reveals Significant Gene Expansion in the Toll and IMD Signaling Pathways of Dendrolimus kikuchii.</title>
        <authorList>
            <person name="Zhou J."/>
            <person name="Wu P."/>
            <person name="Xiong Z."/>
            <person name="Liu N."/>
            <person name="Zhao N."/>
            <person name="Ji M."/>
            <person name="Qiu Y."/>
            <person name="Yang B."/>
        </authorList>
    </citation>
    <scope>NUCLEOTIDE SEQUENCE [LARGE SCALE GENOMIC DNA]</scope>
    <source>
        <strain evidence="1">Ann1</strain>
    </source>
</reference>
<keyword evidence="2" id="KW-1185">Reference proteome</keyword>
<dbReference type="EMBL" id="CM034389">
    <property type="protein sequence ID" value="KAJ0182382.1"/>
    <property type="molecule type" value="Genomic_DNA"/>
</dbReference>
<protein>
    <submittedName>
        <fullName evidence="1">Uncharacterized protein</fullName>
    </submittedName>
</protein>
<proteinExistence type="predicted"/>
<sequence length="431" mass="48440">MALSMMKKMTMSGACLIVGVAKRTSIRSLASATQGLSAKKLRQLPTEGEVTKSVFMSQSTDIYTNLALEDWMYRNMDFSNHHVMMVWRNEPCVVIGRHQNPWLEANIPLLNDKEIAMARRNSGGGTVYHDRGNLNITFFTPRERYDRQYNLELIKRALFRGFGIKSVINERHDIIVRDKYKISGTAAKLGRLTGYHHCTLLVNANKADLSKALAKRETKATESTPSAVINLADLDNRMTVDSLQTALGYEYLRTPALTLEDGGQNLIAKQRGFQFVNPTDDWFPGLAELRQELQSWDWCYGRTPLFTVSRSFPVPAELLAPSRVYSSTQELSINMSVENGLISDVTLNIPPGLVESGFHGEASVITHLKGKRFTSEALNALQEAMLTRHISGDQRKLDEKEQFVAKCFDQVVNTILQADCVEDSFYLDTST</sequence>
<dbReference type="Proteomes" id="UP000824533">
    <property type="component" value="Linkage Group LG03"/>
</dbReference>